<name>A0A2T0LZQ9_9ACTN</name>
<sequence length="50" mass="5578">MELGEFWKRFNEELAELTPEQADCALAWLADSDSDAVLDAIAYAKGRYPG</sequence>
<protein>
    <submittedName>
        <fullName evidence="1">Uncharacterized protein</fullName>
    </submittedName>
</protein>
<dbReference type="AlphaFoldDB" id="A0A2T0LZQ9"/>
<organism evidence="1 2">
    <name type="scientific">Nonomuraea fuscirosea</name>
    <dbReference type="NCBI Taxonomy" id="1291556"/>
    <lineage>
        <taxon>Bacteria</taxon>
        <taxon>Bacillati</taxon>
        <taxon>Actinomycetota</taxon>
        <taxon>Actinomycetes</taxon>
        <taxon>Streptosporangiales</taxon>
        <taxon>Streptosporangiaceae</taxon>
        <taxon>Nonomuraea</taxon>
    </lineage>
</organism>
<evidence type="ECO:0000313" key="2">
    <source>
        <dbReference type="Proteomes" id="UP000238312"/>
    </source>
</evidence>
<accession>A0A2T0LZQ9</accession>
<evidence type="ECO:0000313" key="1">
    <source>
        <dbReference type="EMBL" id="PRX49700.1"/>
    </source>
</evidence>
<keyword evidence="2" id="KW-1185">Reference proteome</keyword>
<comment type="caution">
    <text evidence="1">The sequence shown here is derived from an EMBL/GenBank/DDBJ whole genome shotgun (WGS) entry which is preliminary data.</text>
</comment>
<reference evidence="1 2" key="1">
    <citation type="submission" date="2018-03" db="EMBL/GenBank/DDBJ databases">
        <title>Genomic Encyclopedia of Type Strains, Phase III (KMG-III): the genomes of soil and plant-associated and newly described type strains.</title>
        <authorList>
            <person name="Whitman W."/>
        </authorList>
    </citation>
    <scope>NUCLEOTIDE SEQUENCE [LARGE SCALE GENOMIC DNA]</scope>
    <source>
        <strain evidence="1 2">CGMCC 4.7104</strain>
    </source>
</reference>
<dbReference type="EMBL" id="PVNG01000038">
    <property type="protein sequence ID" value="PRX49700.1"/>
    <property type="molecule type" value="Genomic_DNA"/>
</dbReference>
<dbReference type="Proteomes" id="UP000238312">
    <property type="component" value="Unassembled WGS sequence"/>
</dbReference>
<gene>
    <name evidence="1" type="ORF">B0I32_1385</name>
</gene>
<proteinExistence type="predicted"/>
<dbReference type="RefSeq" id="WP_181308750.1">
    <property type="nucleotide sequence ID" value="NZ_PVNG01000038.1"/>
</dbReference>